<keyword evidence="2" id="KW-1185">Reference proteome</keyword>
<protein>
    <submittedName>
        <fullName evidence="1">Uncharacterized protein</fullName>
    </submittedName>
</protein>
<dbReference type="EMBL" id="RKST01000027">
    <property type="protein sequence ID" value="RUM95930.1"/>
    <property type="molecule type" value="Genomic_DNA"/>
</dbReference>
<dbReference type="AlphaFoldDB" id="A0A432V183"/>
<evidence type="ECO:0000313" key="2">
    <source>
        <dbReference type="Proteomes" id="UP000281647"/>
    </source>
</evidence>
<gene>
    <name evidence="1" type="ORF">EET67_20635</name>
</gene>
<comment type="caution">
    <text evidence="1">The sequence shown here is derived from an EMBL/GenBank/DDBJ whole genome shotgun (WGS) entry which is preliminary data.</text>
</comment>
<accession>A0A432V183</accession>
<dbReference type="OrthoDB" id="7870735at2"/>
<sequence length="116" mass="13548">MPDLAMSGAERMAVGWDYIMPIDEDELDRQRRRRLSPARVSFLERAMFWPEIYLKDEGGAARMLQLWLRCKTSRKRFVSELKRRGLARATAYRKRDKALSIISVGLDRDGVRMVAD</sequence>
<name>A0A432V183_9HYPH</name>
<proteinExistence type="predicted"/>
<organism evidence="1 2">
    <name type="scientific">Borborobacter arsenicus</name>
    <dbReference type="NCBI Taxonomy" id="1851146"/>
    <lineage>
        <taxon>Bacteria</taxon>
        <taxon>Pseudomonadati</taxon>
        <taxon>Pseudomonadota</taxon>
        <taxon>Alphaproteobacteria</taxon>
        <taxon>Hyphomicrobiales</taxon>
        <taxon>Phyllobacteriaceae</taxon>
        <taxon>Borborobacter</taxon>
    </lineage>
</organism>
<evidence type="ECO:0000313" key="1">
    <source>
        <dbReference type="EMBL" id="RUM95930.1"/>
    </source>
</evidence>
<reference evidence="1 2" key="1">
    <citation type="submission" date="2018-11" db="EMBL/GenBank/DDBJ databases">
        <title>Pseudaminobacter arsenicus sp. nov., an arsenic-resistant bacterium isolated from arsenic-rich aquifers.</title>
        <authorList>
            <person name="Mu Y."/>
        </authorList>
    </citation>
    <scope>NUCLEOTIDE SEQUENCE [LARGE SCALE GENOMIC DNA]</scope>
    <source>
        <strain evidence="1 2">CB3</strain>
    </source>
</reference>
<dbReference type="Proteomes" id="UP000281647">
    <property type="component" value="Unassembled WGS sequence"/>
</dbReference>